<feature type="transmembrane region" description="Helical" evidence="1">
    <location>
        <begin position="12"/>
        <end position="31"/>
    </location>
</feature>
<sequence>MINLLAQIAFHPILLVSIISAAISQFIKMLIYSVKKQKIMIDVFWKGYGNKAGMPS</sequence>
<keyword evidence="1" id="KW-0472">Membrane</keyword>
<dbReference type="EMBL" id="UINC01098961">
    <property type="protein sequence ID" value="SVC57880.1"/>
    <property type="molecule type" value="Genomic_DNA"/>
</dbReference>
<protein>
    <submittedName>
        <fullName evidence="2">Uncharacterized protein</fullName>
    </submittedName>
</protein>
<reference evidence="2" key="1">
    <citation type="submission" date="2018-05" db="EMBL/GenBank/DDBJ databases">
        <authorList>
            <person name="Lanie J.A."/>
            <person name="Ng W.-L."/>
            <person name="Kazmierczak K.M."/>
            <person name="Andrzejewski T.M."/>
            <person name="Davidsen T.M."/>
            <person name="Wayne K.J."/>
            <person name="Tettelin H."/>
            <person name="Glass J.I."/>
            <person name="Rusch D."/>
            <person name="Podicherti R."/>
            <person name="Tsui H.-C.T."/>
            <person name="Winkler M.E."/>
        </authorList>
    </citation>
    <scope>NUCLEOTIDE SEQUENCE</scope>
</reference>
<dbReference type="AlphaFoldDB" id="A0A382NAW8"/>
<feature type="non-terminal residue" evidence="2">
    <location>
        <position position="56"/>
    </location>
</feature>
<keyword evidence="1" id="KW-1133">Transmembrane helix</keyword>
<keyword evidence="1" id="KW-0812">Transmembrane</keyword>
<evidence type="ECO:0000313" key="2">
    <source>
        <dbReference type="EMBL" id="SVC57880.1"/>
    </source>
</evidence>
<name>A0A382NAW8_9ZZZZ</name>
<gene>
    <name evidence="2" type="ORF">METZ01_LOCUS310734</name>
</gene>
<proteinExistence type="predicted"/>
<evidence type="ECO:0000256" key="1">
    <source>
        <dbReference type="SAM" id="Phobius"/>
    </source>
</evidence>
<organism evidence="2">
    <name type="scientific">marine metagenome</name>
    <dbReference type="NCBI Taxonomy" id="408172"/>
    <lineage>
        <taxon>unclassified sequences</taxon>
        <taxon>metagenomes</taxon>
        <taxon>ecological metagenomes</taxon>
    </lineage>
</organism>
<accession>A0A382NAW8</accession>